<evidence type="ECO:0000313" key="12">
    <source>
        <dbReference type="EMBL" id="KAB1066155.1"/>
    </source>
</evidence>
<dbReference type="Pfam" id="PF02503">
    <property type="entry name" value="PP_kinase"/>
    <property type="match status" value="1"/>
</dbReference>
<dbReference type="Pfam" id="PF13090">
    <property type="entry name" value="PP_kinase_C"/>
    <property type="match status" value="1"/>
</dbReference>
<protein>
    <recommendedName>
        <fullName evidence="6 7">Polyphosphate kinase</fullName>
        <ecNumber evidence="6 7">2.7.4.1</ecNumber>
    </recommendedName>
    <alternativeName>
        <fullName evidence="6">ATP-polyphosphate phosphotransferase</fullName>
    </alternativeName>
    <alternativeName>
        <fullName evidence="6">Polyphosphoric acid kinase</fullName>
    </alternativeName>
</protein>
<dbReference type="Gene3D" id="3.30.1840.10">
    <property type="entry name" value="Polyphosphate kinase middle domain"/>
    <property type="match status" value="1"/>
</dbReference>
<feature type="domain" description="Polyphosphate kinase C-terminal" evidence="10">
    <location>
        <begin position="518"/>
        <end position="687"/>
    </location>
</feature>
<keyword evidence="5 6" id="KW-0067">ATP-binding</keyword>
<evidence type="ECO:0000259" key="8">
    <source>
        <dbReference type="Pfam" id="PF02503"/>
    </source>
</evidence>
<gene>
    <name evidence="12" type="primary">ppk1</name>
    <name evidence="6" type="synonym">ppk</name>
    <name evidence="12" type="ORF">F3059_01400</name>
</gene>
<dbReference type="PIRSF" id="PIRSF015589">
    <property type="entry name" value="PP_kinase"/>
    <property type="match status" value="1"/>
</dbReference>
<feature type="binding site" evidence="6">
    <location>
        <position position="386"/>
    </location>
    <ligand>
        <name>Mg(2+)</name>
        <dbReference type="ChEBI" id="CHEBI:18420"/>
    </ligand>
</feature>
<feature type="binding site" evidence="6">
    <location>
        <position position="479"/>
    </location>
    <ligand>
        <name>ATP</name>
        <dbReference type="ChEBI" id="CHEBI:30616"/>
    </ligand>
</feature>
<keyword evidence="13" id="KW-1185">Reference proteome</keyword>
<dbReference type="CDD" id="cd09167">
    <property type="entry name" value="PLDc_EcPPK1_C2_like"/>
    <property type="match status" value="1"/>
</dbReference>
<dbReference type="PANTHER" id="PTHR30218">
    <property type="entry name" value="POLYPHOSPHATE KINASE"/>
    <property type="match status" value="1"/>
</dbReference>
<feature type="domain" description="Polyphosphate kinase C-terminal" evidence="11">
    <location>
        <begin position="343"/>
        <end position="506"/>
    </location>
</feature>
<dbReference type="InterPro" id="IPR025200">
    <property type="entry name" value="PPK_C_dom2"/>
</dbReference>
<evidence type="ECO:0000256" key="1">
    <source>
        <dbReference type="ARBA" id="ARBA00022553"/>
    </source>
</evidence>
<evidence type="ECO:0000313" key="13">
    <source>
        <dbReference type="Proteomes" id="UP000435357"/>
    </source>
</evidence>
<keyword evidence="6" id="KW-0460">Magnesium</keyword>
<proteinExistence type="inferred from homology"/>
<dbReference type="GO" id="GO:0008976">
    <property type="term" value="F:polyphosphate kinase activity"/>
    <property type="evidence" value="ECO:0007669"/>
    <property type="project" value="UniProtKB-UniRule"/>
</dbReference>
<evidence type="ECO:0000256" key="2">
    <source>
        <dbReference type="ARBA" id="ARBA00022679"/>
    </source>
</evidence>
<comment type="similarity">
    <text evidence="6 7">Belongs to the polyphosphate kinase 1 (PPK1) family.</text>
</comment>
<feature type="domain" description="Polyphosphate kinase middle" evidence="8">
    <location>
        <begin position="133"/>
        <end position="316"/>
    </location>
</feature>
<comment type="caution">
    <text evidence="12">The sequence shown here is derived from an EMBL/GenBank/DDBJ whole genome shotgun (WGS) entry which is preliminary data.</text>
</comment>
<dbReference type="InterPro" id="IPR003414">
    <property type="entry name" value="PP_kinase"/>
</dbReference>
<dbReference type="InterPro" id="IPR036830">
    <property type="entry name" value="PP_kinase_middle_dom_sf"/>
</dbReference>
<evidence type="ECO:0000256" key="5">
    <source>
        <dbReference type="ARBA" id="ARBA00022840"/>
    </source>
</evidence>
<accession>A0A6N6MEM3</accession>
<dbReference type="InterPro" id="IPR024953">
    <property type="entry name" value="PP_kinase_middle"/>
</dbReference>
<dbReference type="PANTHER" id="PTHR30218:SF0">
    <property type="entry name" value="POLYPHOSPHATE KINASE"/>
    <property type="match status" value="1"/>
</dbReference>
<reference evidence="12 13" key="1">
    <citation type="submission" date="2019-09" db="EMBL/GenBank/DDBJ databases">
        <title>Genomes of Cryomorphaceae.</title>
        <authorList>
            <person name="Bowman J.P."/>
        </authorList>
    </citation>
    <scope>NUCLEOTIDE SEQUENCE [LARGE SCALE GENOMIC DNA]</scope>
    <source>
        <strain evidence="12 13">KCTC 52047</strain>
    </source>
</reference>
<keyword evidence="2 6" id="KW-0808">Transferase</keyword>
<feature type="binding site" evidence="6">
    <location>
        <position position="57"/>
    </location>
    <ligand>
        <name>ATP</name>
        <dbReference type="ChEBI" id="CHEBI:30616"/>
    </ligand>
</feature>
<dbReference type="EMBL" id="WACR01000001">
    <property type="protein sequence ID" value="KAB1066155.1"/>
    <property type="molecule type" value="Genomic_DNA"/>
</dbReference>
<dbReference type="InterPro" id="IPR025198">
    <property type="entry name" value="PPK_N_dom"/>
</dbReference>
<dbReference type="Gene3D" id="3.30.870.10">
    <property type="entry name" value="Endonuclease Chain A"/>
    <property type="match status" value="2"/>
</dbReference>
<dbReference type="SUPFAM" id="SSF143724">
    <property type="entry name" value="PHP14-like"/>
    <property type="match status" value="1"/>
</dbReference>
<evidence type="ECO:0000256" key="3">
    <source>
        <dbReference type="ARBA" id="ARBA00022741"/>
    </source>
</evidence>
<dbReference type="Proteomes" id="UP000435357">
    <property type="component" value="Unassembled WGS sequence"/>
</dbReference>
<dbReference type="SUPFAM" id="SSF140356">
    <property type="entry name" value="PPK N-terminal domain-like"/>
    <property type="match status" value="1"/>
</dbReference>
<comment type="catalytic activity">
    <reaction evidence="6 7">
        <text>[phosphate](n) + ATP = [phosphate](n+1) + ADP</text>
        <dbReference type="Rhea" id="RHEA:19573"/>
        <dbReference type="Rhea" id="RHEA-COMP:9859"/>
        <dbReference type="Rhea" id="RHEA-COMP:14280"/>
        <dbReference type="ChEBI" id="CHEBI:16838"/>
        <dbReference type="ChEBI" id="CHEBI:30616"/>
        <dbReference type="ChEBI" id="CHEBI:456216"/>
        <dbReference type="EC" id="2.7.4.1"/>
    </reaction>
</comment>
<feature type="binding site" evidence="6">
    <location>
        <position position="576"/>
    </location>
    <ligand>
        <name>ATP</name>
        <dbReference type="ChEBI" id="CHEBI:30616"/>
    </ligand>
</feature>
<dbReference type="AlphaFoldDB" id="A0A6N6MEM3"/>
<dbReference type="GO" id="GO:0005524">
    <property type="term" value="F:ATP binding"/>
    <property type="evidence" value="ECO:0007669"/>
    <property type="project" value="UniProtKB-KW"/>
</dbReference>
<feature type="binding site" evidence="6">
    <location>
        <position position="416"/>
    </location>
    <ligand>
        <name>Mg(2+)</name>
        <dbReference type="ChEBI" id="CHEBI:18420"/>
    </ligand>
</feature>
<dbReference type="Pfam" id="PF13089">
    <property type="entry name" value="PP_kinase_N"/>
    <property type="match status" value="1"/>
</dbReference>
<keyword evidence="6" id="KW-0479">Metal-binding</keyword>
<sequence>MLEVLEYIQRNKVDDEIHIINREISWLAFNARVLQEAEDPENPLLERVRFLGIFSNNLDEFFRVRVATVKRMVTLKKYMKEIIMENPQELLAKIQDTVLSQQKDFQRIYRGIINELREEGINLVDEEQLTEDQGAYVKEYFHQHVYPALVPIMLDGTNRFPTLRDASIYLAIKLSKSSNKKDVQYSILEVPSSVLPRFLVIPSISNKRYIIILDDIIRYCLREIYAILNYDIIEAYTIKITRDAELDLDRDVSKSFLEKMKKSLKKRKKAEAVRFIYDRKIPKDLLTYLIESLEVDKNDNIIPGGRYHNFKDFMKFPHFDSGQLQYDDVKPLLHRDLQPYQSILDVVRKKDVLLHYPYQTFNYFISLLREAAIDPKVRSIKITIYRLAKRSKVVNALINAAKNGKRVTVILELQARFDEEANIKWSGVLRDEGVKVLFGMPGLKIHSKLCLIERESEKGTRFYSSIGTGNYNESTAELYSDLALFTSKQKITREIDEVFNYLEGEESNIQNLKHIVPSPMTLRGKLKDLIDNEIKNAKKKKDASITLKMNSLVDPELIHKLYEASNAGVKIRLNVRGICSLVAGRKGYSENIEAISILDRFLEHSRVFIFANGGDEKIYISSADWMGRNLDARVEVTCPIYDSEIQKEIKDFIDIQWRDNVKARILDGTLKNKLRKRKEKDKPIRSQLELYEYYKGKLKEGK</sequence>
<dbReference type="NCBIfam" id="NF003917">
    <property type="entry name" value="PRK05443.1-1"/>
    <property type="match status" value="1"/>
</dbReference>
<evidence type="ECO:0000256" key="6">
    <source>
        <dbReference type="HAMAP-Rule" id="MF_00347"/>
    </source>
</evidence>
<dbReference type="InterPro" id="IPR036832">
    <property type="entry name" value="PPK_N_dom_sf"/>
</dbReference>
<keyword evidence="4 6" id="KW-0418">Kinase</keyword>
<evidence type="ECO:0000256" key="7">
    <source>
        <dbReference type="RuleBase" id="RU003800"/>
    </source>
</evidence>
<comment type="PTM">
    <text evidence="6 7">An intermediate of this reaction is the autophosphorylated ppk in which a phosphate is covalently linked to a histidine residue through a N-P bond.</text>
</comment>
<evidence type="ECO:0000259" key="9">
    <source>
        <dbReference type="Pfam" id="PF13089"/>
    </source>
</evidence>
<evidence type="ECO:0000259" key="11">
    <source>
        <dbReference type="Pfam" id="PF17941"/>
    </source>
</evidence>
<dbReference type="NCBIfam" id="NF003925">
    <property type="entry name" value="PRK05443.3-3"/>
    <property type="match status" value="1"/>
</dbReference>
<dbReference type="Pfam" id="PF17941">
    <property type="entry name" value="PP_kinase_C_1"/>
    <property type="match status" value="1"/>
</dbReference>
<organism evidence="12 13">
    <name type="scientific">Salibacter halophilus</name>
    <dbReference type="NCBI Taxonomy" id="1803916"/>
    <lineage>
        <taxon>Bacteria</taxon>
        <taxon>Pseudomonadati</taxon>
        <taxon>Bacteroidota</taxon>
        <taxon>Flavobacteriia</taxon>
        <taxon>Flavobacteriales</taxon>
        <taxon>Salibacteraceae</taxon>
        <taxon>Salibacter</taxon>
    </lineage>
</organism>
<dbReference type="HAMAP" id="MF_00347">
    <property type="entry name" value="Polyphosphate_kinase"/>
    <property type="match status" value="1"/>
</dbReference>
<dbReference type="SUPFAM" id="SSF56024">
    <property type="entry name" value="Phospholipase D/nuclease"/>
    <property type="match status" value="2"/>
</dbReference>
<name>A0A6N6MEM3_9FLAO</name>
<feature type="binding site" evidence="6">
    <location>
        <position position="604"/>
    </location>
    <ligand>
        <name>ATP</name>
        <dbReference type="ChEBI" id="CHEBI:30616"/>
    </ligand>
</feature>
<dbReference type="EC" id="2.7.4.1" evidence="6 7"/>
<evidence type="ECO:0000259" key="10">
    <source>
        <dbReference type="Pfam" id="PF13090"/>
    </source>
</evidence>
<dbReference type="NCBIfam" id="NF003921">
    <property type="entry name" value="PRK05443.2-2"/>
    <property type="match status" value="1"/>
</dbReference>
<comment type="cofactor">
    <cofactor evidence="6">
        <name>Mg(2+)</name>
        <dbReference type="ChEBI" id="CHEBI:18420"/>
    </cofactor>
</comment>
<feature type="domain" description="Polyphosphate kinase N-terminal" evidence="9">
    <location>
        <begin position="20"/>
        <end position="124"/>
    </location>
</feature>
<comment type="function">
    <text evidence="6 7">Catalyzes the reversible transfer of the terminal phosphate of ATP to form a long-chain polyphosphate (polyP).</text>
</comment>
<dbReference type="GO" id="GO:0009358">
    <property type="term" value="C:polyphosphate kinase complex"/>
    <property type="evidence" value="ECO:0007669"/>
    <property type="project" value="InterPro"/>
</dbReference>
<dbReference type="NCBIfam" id="TIGR03705">
    <property type="entry name" value="poly_P_kin"/>
    <property type="match status" value="1"/>
</dbReference>
<evidence type="ECO:0000256" key="4">
    <source>
        <dbReference type="ARBA" id="ARBA00022777"/>
    </source>
</evidence>
<keyword evidence="1 6" id="KW-0597">Phosphoprotein</keyword>
<dbReference type="InterPro" id="IPR041108">
    <property type="entry name" value="PP_kinase_C_1"/>
</dbReference>
<feature type="active site" description="Phosphohistidine intermediate" evidence="6">
    <location>
        <position position="446"/>
    </location>
</feature>
<dbReference type="RefSeq" id="WP_151166143.1">
    <property type="nucleotide sequence ID" value="NZ_WACR01000001.1"/>
</dbReference>
<dbReference type="OrthoDB" id="9761456at2"/>
<dbReference type="GO" id="GO:0046872">
    <property type="term" value="F:metal ion binding"/>
    <property type="evidence" value="ECO:0007669"/>
    <property type="project" value="UniProtKB-KW"/>
</dbReference>
<dbReference type="GO" id="GO:0006799">
    <property type="term" value="P:polyphosphate biosynthetic process"/>
    <property type="evidence" value="ECO:0007669"/>
    <property type="project" value="UniProtKB-UniRule"/>
</dbReference>
<dbReference type="CDD" id="cd09164">
    <property type="entry name" value="PLDc_EcPPK1_C1_like"/>
    <property type="match status" value="1"/>
</dbReference>
<dbReference type="Gene3D" id="1.20.58.310">
    <property type="entry name" value="Polyphosphate kinase N-terminal domain"/>
    <property type="match status" value="1"/>
</dbReference>
<keyword evidence="3 6" id="KW-0547">Nucleotide-binding</keyword>